<dbReference type="CDD" id="cd02961">
    <property type="entry name" value="PDI_a_family"/>
    <property type="match status" value="1"/>
</dbReference>
<dbReference type="SUPFAM" id="SSF52833">
    <property type="entry name" value="Thioredoxin-like"/>
    <property type="match status" value="2"/>
</dbReference>
<keyword evidence="1" id="KW-0812">Transmembrane</keyword>
<dbReference type="InterPro" id="IPR013766">
    <property type="entry name" value="Thioredoxin_domain"/>
</dbReference>
<evidence type="ECO:0000259" key="3">
    <source>
        <dbReference type="Pfam" id="PF00085"/>
    </source>
</evidence>
<feature type="domain" description="Thioredoxin" evidence="3">
    <location>
        <begin position="139"/>
        <end position="201"/>
    </location>
</feature>
<dbReference type="Pfam" id="PF00085">
    <property type="entry name" value="Thioredoxin"/>
    <property type="match status" value="1"/>
</dbReference>
<feature type="transmembrane region" description="Helical" evidence="1">
    <location>
        <begin position="249"/>
        <end position="270"/>
    </location>
</feature>
<protein>
    <submittedName>
        <fullName evidence="4">Thioredoxin domain-containing protein</fullName>
    </submittedName>
</protein>
<feature type="chain" id="PRO_5005830878" evidence="2">
    <location>
        <begin position="19"/>
        <end position="281"/>
    </location>
</feature>
<dbReference type="PANTHER" id="PTHR19991">
    <property type="entry name" value="L 2 01289"/>
    <property type="match status" value="1"/>
</dbReference>
<name>A0A0M9A2W4_9HYME</name>
<evidence type="ECO:0000256" key="1">
    <source>
        <dbReference type="SAM" id="Phobius"/>
    </source>
</evidence>
<dbReference type="Proteomes" id="UP000053105">
    <property type="component" value="Unassembled WGS sequence"/>
</dbReference>
<evidence type="ECO:0000256" key="2">
    <source>
        <dbReference type="SAM" id="SignalP"/>
    </source>
</evidence>
<dbReference type="AlphaFoldDB" id="A0A0M9A2W4"/>
<reference evidence="4 5" key="1">
    <citation type="submission" date="2015-07" db="EMBL/GenBank/DDBJ databases">
        <title>The genome of Melipona quadrifasciata.</title>
        <authorList>
            <person name="Pan H."/>
            <person name="Kapheim K."/>
        </authorList>
    </citation>
    <scope>NUCLEOTIDE SEQUENCE [LARGE SCALE GENOMIC DNA]</scope>
    <source>
        <strain evidence="4">0111107301</strain>
        <tissue evidence="4">Whole body</tissue>
    </source>
</reference>
<dbReference type="STRING" id="166423.A0A0M9A2W4"/>
<keyword evidence="2" id="KW-0732">Signal</keyword>
<dbReference type="PANTHER" id="PTHR19991:SF2">
    <property type="entry name" value="GH08893P"/>
    <property type="match status" value="1"/>
</dbReference>
<keyword evidence="1" id="KW-0472">Membrane</keyword>
<organism evidence="4 5">
    <name type="scientific">Melipona quadrifasciata</name>
    <dbReference type="NCBI Taxonomy" id="166423"/>
    <lineage>
        <taxon>Eukaryota</taxon>
        <taxon>Metazoa</taxon>
        <taxon>Ecdysozoa</taxon>
        <taxon>Arthropoda</taxon>
        <taxon>Hexapoda</taxon>
        <taxon>Insecta</taxon>
        <taxon>Pterygota</taxon>
        <taxon>Neoptera</taxon>
        <taxon>Endopterygota</taxon>
        <taxon>Hymenoptera</taxon>
        <taxon>Apocrita</taxon>
        <taxon>Aculeata</taxon>
        <taxon>Apoidea</taxon>
        <taxon>Anthophila</taxon>
        <taxon>Apidae</taxon>
        <taxon>Melipona</taxon>
    </lineage>
</organism>
<evidence type="ECO:0000313" key="4">
    <source>
        <dbReference type="EMBL" id="KOX76117.1"/>
    </source>
</evidence>
<dbReference type="Gene3D" id="3.40.30.10">
    <property type="entry name" value="Glutaredoxin"/>
    <property type="match status" value="2"/>
</dbReference>
<accession>A0A0M9A2W4</accession>
<dbReference type="InterPro" id="IPR036249">
    <property type="entry name" value="Thioredoxin-like_sf"/>
</dbReference>
<keyword evidence="5" id="KW-1185">Reference proteome</keyword>
<feature type="signal peptide" evidence="2">
    <location>
        <begin position="1"/>
        <end position="18"/>
    </location>
</feature>
<sequence length="281" mass="32696">MLRIILLILICSFVSIYSANLETVNDEELINLIKTEKYVVVLFTNKDCTTCENYENEMIHLREDLVNSLSAWVVKTVDSQLLRLYSTDKEPALVFFRHGMPLLYDGPLNAEEILTMFIENKEPTVKELTDDTFEHLTQASNCVECVRMIARWEAVGAKLKQRVNVARIDKYTTGASTARRFNVYKAPEFIFFRHGKMYRYQISKYDINSFISFAKEWYRNARAEPVPIPQSPFDDLVQMIANFLRENPWIMKLGSITIGVFIIISVASKFRRKTEMAQKKD</sequence>
<keyword evidence="1" id="KW-1133">Transmembrane helix</keyword>
<dbReference type="OrthoDB" id="72053at2759"/>
<gene>
    <name evidence="4" type="ORF">WN51_11832</name>
</gene>
<evidence type="ECO:0000313" key="5">
    <source>
        <dbReference type="Proteomes" id="UP000053105"/>
    </source>
</evidence>
<dbReference type="EMBL" id="KQ435753">
    <property type="protein sequence ID" value="KOX76117.1"/>
    <property type="molecule type" value="Genomic_DNA"/>
</dbReference>
<proteinExistence type="predicted"/>